<gene>
    <name evidence="2" type="ORF">J4E96_10840</name>
</gene>
<protein>
    <submittedName>
        <fullName evidence="2">EAL domain-containing protein</fullName>
    </submittedName>
</protein>
<dbReference type="InterPro" id="IPR050706">
    <property type="entry name" value="Cyclic-di-GMP_PDE-like"/>
</dbReference>
<keyword evidence="3" id="KW-1185">Reference proteome</keyword>
<organism evidence="2 3">
    <name type="scientific">Pengzhenrongella sicca</name>
    <dbReference type="NCBI Taxonomy" id="2819238"/>
    <lineage>
        <taxon>Bacteria</taxon>
        <taxon>Bacillati</taxon>
        <taxon>Actinomycetota</taxon>
        <taxon>Actinomycetes</taxon>
        <taxon>Micrococcales</taxon>
        <taxon>Pengzhenrongella</taxon>
    </lineage>
</organism>
<dbReference type="SMART" id="SM00052">
    <property type="entry name" value="EAL"/>
    <property type="match status" value="1"/>
</dbReference>
<proteinExistence type="predicted"/>
<evidence type="ECO:0000313" key="2">
    <source>
        <dbReference type="EMBL" id="QTE27909.1"/>
    </source>
</evidence>
<accession>A0A8A4ZA54</accession>
<dbReference type="Gene3D" id="3.20.20.450">
    <property type="entry name" value="EAL domain"/>
    <property type="match status" value="1"/>
</dbReference>
<dbReference type="CDD" id="cd01948">
    <property type="entry name" value="EAL"/>
    <property type="match status" value="1"/>
</dbReference>
<dbReference type="PANTHER" id="PTHR33121">
    <property type="entry name" value="CYCLIC DI-GMP PHOSPHODIESTERASE PDEF"/>
    <property type="match status" value="1"/>
</dbReference>
<dbReference type="GO" id="GO:0071111">
    <property type="term" value="F:cyclic-guanylate-specific phosphodiesterase activity"/>
    <property type="evidence" value="ECO:0007669"/>
    <property type="project" value="InterPro"/>
</dbReference>
<dbReference type="KEGG" id="psic:J4E96_10840"/>
<dbReference type="RefSeq" id="WP_227422131.1">
    <property type="nucleotide sequence ID" value="NZ_CP071868.1"/>
</dbReference>
<dbReference type="Proteomes" id="UP000663937">
    <property type="component" value="Chromosome"/>
</dbReference>
<dbReference type="PROSITE" id="PS50883">
    <property type="entry name" value="EAL"/>
    <property type="match status" value="1"/>
</dbReference>
<feature type="domain" description="EAL" evidence="1">
    <location>
        <begin position="25"/>
        <end position="273"/>
    </location>
</feature>
<dbReference type="Pfam" id="PF00563">
    <property type="entry name" value="EAL"/>
    <property type="match status" value="1"/>
</dbReference>
<dbReference type="InterPro" id="IPR001633">
    <property type="entry name" value="EAL_dom"/>
</dbReference>
<dbReference type="PANTHER" id="PTHR33121:SF76">
    <property type="entry name" value="SIGNALING PROTEIN"/>
    <property type="match status" value="1"/>
</dbReference>
<evidence type="ECO:0000259" key="1">
    <source>
        <dbReference type="PROSITE" id="PS50883"/>
    </source>
</evidence>
<evidence type="ECO:0000313" key="3">
    <source>
        <dbReference type="Proteomes" id="UP000663937"/>
    </source>
</evidence>
<dbReference type="SUPFAM" id="SSF141868">
    <property type="entry name" value="EAL domain-like"/>
    <property type="match status" value="1"/>
</dbReference>
<name>A0A8A4ZA54_9MICO</name>
<sequence length="477" mass="49940">MLGTDSDRELTAGVDGVADQTAADQEFADTEFADLLDRRAVDVVFLPILDLHSGQVVGLEALARGPVGTQFASPQALFDAGRRTGRVAELDWVCRTAAFGAVLDAGVPPAMSLFVNVEAQAVGSPCPPDLAHLATRAESMLRVFVEVNDRTVAADPAGVLSAVDRAREMGWGVAIDDVGASRAPLTLLPIIQADVVKLDLRRLAGASPADSTAVVSSLLRYVERSGAALIVEGIESEADATWARALGASYGQGFHLGAPGPLKMHYAAPLTPVGLITITPLDLEIASPFELMSDRPHETMRAELLDRLALLLAYGAHSTGAWPIFLIGMGREGALPVQLSQSGIPAETLLFVAFGTGLEADAVPNVRSVRLGGRDPLADEKFVVVLGDRAPLGIFARATTDGRFDVAVTQDRELVYSAAHHLIARVPPPGASNRALGVLLATGPADDARAEDRSTAGVPTAVVSAAKRGWRARLGGQ</sequence>
<dbReference type="InterPro" id="IPR035919">
    <property type="entry name" value="EAL_sf"/>
</dbReference>
<dbReference type="EMBL" id="CP071868">
    <property type="protein sequence ID" value="QTE27909.1"/>
    <property type="molecule type" value="Genomic_DNA"/>
</dbReference>
<dbReference type="AlphaFoldDB" id="A0A8A4ZA54"/>
<reference evidence="2" key="1">
    <citation type="submission" date="2021-03" db="EMBL/GenBank/DDBJ databases">
        <title>Pengzhenrongella sicca gen. nov., sp. nov., a new member of suborder Micrococcineae isolated from High-Arctic tundra soil.</title>
        <authorList>
            <person name="Peng F."/>
        </authorList>
    </citation>
    <scope>NUCLEOTIDE SEQUENCE</scope>
    <source>
        <strain evidence="2">LRZ-2</strain>
    </source>
</reference>